<evidence type="ECO:0000256" key="8">
    <source>
        <dbReference type="ARBA" id="ARBA00022884"/>
    </source>
</evidence>
<keyword evidence="6" id="KW-0819">tRNA processing</keyword>
<organism evidence="13">
    <name type="scientific">hydrothermal vent metagenome</name>
    <dbReference type="NCBI Taxonomy" id="652676"/>
    <lineage>
        <taxon>unclassified sequences</taxon>
        <taxon>metagenomes</taxon>
        <taxon>ecological metagenomes</taxon>
    </lineage>
</organism>
<dbReference type="InterPro" id="IPR001269">
    <property type="entry name" value="DUS_fam"/>
</dbReference>
<evidence type="ECO:0000256" key="9">
    <source>
        <dbReference type="ARBA" id="ARBA00023002"/>
    </source>
</evidence>
<evidence type="ECO:0000256" key="7">
    <source>
        <dbReference type="ARBA" id="ARBA00022857"/>
    </source>
</evidence>
<dbReference type="GO" id="GO:0017150">
    <property type="term" value="F:tRNA dihydrouridine synthase activity"/>
    <property type="evidence" value="ECO:0007669"/>
    <property type="project" value="InterPro"/>
</dbReference>
<comment type="catalytic activity">
    <reaction evidence="11">
        <text>a 5,6-dihydrouridine in tRNA + NAD(+) = a uridine in tRNA + NADH + H(+)</text>
        <dbReference type="Rhea" id="RHEA:54452"/>
        <dbReference type="Rhea" id="RHEA-COMP:13339"/>
        <dbReference type="Rhea" id="RHEA-COMP:13887"/>
        <dbReference type="ChEBI" id="CHEBI:15378"/>
        <dbReference type="ChEBI" id="CHEBI:57540"/>
        <dbReference type="ChEBI" id="CHEBI:57945"/>
        <dbReference type="ChEBI" id="CHEBI:65315"/>
        <dbReference type="ChEBI" id="CHEBI:74443"/>
    </reaction>
</comment>
<evidence type="ECO:0000313" key="13">
    <source>
        <dbReference type="EMBL" id="VAX16384.1"/>
    </source>
</evidence>
<evidence type="ECO:0000259" key="12">
    <source>
        <dbReference type="Pfam" id="PF01207"/>
    </source>
</evidence>
<dbReference type="PANTHER" id="PTHR45846">
    <property type="entry name" value="TRNA-DIHYDROURIDINE(47) SYNTHASE [NAD(P)(+)]-LIKE"/>
    <property type="match status" value="1"/>
</dbReference>
<dbReference type="Gene3D" id="3.20.20.70">
    <property type="entry name" value="Aldolase class I"/>
    <property type="match status" value="1"/>
</dbReference>
<protein>
    <submittedName>
        <fullName evidence="13">tRNA-dihydrouridine synthase DusB</fullName>
    </submittedName>
</protein>
<gene>
    <name evidence="13" type="ORF">MNBD_NITROSPINAE04-916</name>
</gene>
<evidence type="ECO:0000256" key="6">
    <source>
        <dbReference type="ARBA" id="ARBA00022694"/>
    </source>
</evidence>
<evidence type="ECO:0000256" key="3">
    <source>
        <dbReference type="ARBA" id="ARBA00022555"/>
    </source>
</evidence>
<sequence>MKTIILNLTALLRHHSQSNKVKIMKIGEIILQSQAVMAPIAGITDMPYRNIVMEHGAGMVTSELLSANALIRDSGKTFDMMPGENEPGPVATQIFGGDPEVLRDAALIVQERPCDFIDLNFGCPVKKVTKCGGGAAMLKDLQKAERAVSMVASAVSKPVTVKIRTGWNSSTVNVVNMVKAIENAGAVAVAIHARTAAQGYSGEADWDLITKAASAVSIPVIGNGDITTPEKALYRLETSGCAFVMIGRGALGNPWIFRQINELGNTGSYTIPSREEIGCVILAHFNLMIIRYGEKVSVRKIRAHMGYYSRGIRGGARFRDSVNKEMTSSGMRRLISDFFINNREIAIV</sequence>
<evidence type="ECO:0000256" key="2">
    <source>
        <dbReference type="ARBA" id="ARBA00002790"/>
    </source>
</evidence>
<dbReference type="CDD" id="cd02801">
    <property type="entry name" value="DUS_like_FMN"/>
    <property type="match status" value="1"/>
</dbReference>
<evidence type="ECO:0000256" key="11">
    <source>
        <dbReference type="ARBA" id="ARBA00048802"/>
    </source>
</evidence>
<dbReference type="Gene3D" id="1.10.1200.80">
    <property type="entry name" value="Putative flavin oxidoreducatase, domain 2"/>
    <property type="match status" value="1"/>
</dbReference>
<dbReference type="AlphaFoldDB" id="A0A3B1BX42"/>
<name>A0A3B1BX42_9ZZZZ</name>
<comment type="cofactor">
    <cofactor evidence="1">
        <name>FMN</name>
        <dbReference type="ChEBI" id="CHEBI:58210"/>
    </cofactor>
</comment>
<evidence type="ECO:0000256" key="5">
    <source>
        <dbReference type="ARBA" id="ARBA00022643"/>
    </source>
</evidence>
<dbReference type="InterPro" id="IPR018517">
    <property type="entry name" value="tRNA_hU_synthase_CS"/>
</dbReference>
<reference evidence="13" key="1">
    <citation type="submission" date="2018-06" db="EMBL/GenBank/DDBJ databases">
        <authorList>
            <person name="Zhirakovskaya E."/>
        </authorList>
    </citation>
    <scope>NUCLEOTIDE SEQUENCE</scope>
</reference>
<evidence type="ECO:0000256" key="1">
    <source>
        <dbReference type="ARBA" id="ARBA00001917"/>
    </source>
</evidence>
<dbReference type="InterPro" id="IPR035587">
    <property type="entry name" value="DUS-like_FMN-bd"/>
</dbReference>
<evidence type="ECO:0000256" key="10">
    <source>
        <dbReference type="ARBA" id="ARBA00048205"/>
    </source>
</evidence>
<proteinExistence type="predicted"/>
<keyword evidence="4" id="KW-0285">Flavoprotein</keyword>
<comment type="function">
    <text evidence="2">Catalyzes the synthesis of 5,6-dihydrouridine (D), a modified base found in the D-loop of most tRNAs, via the reduction of the C5-C6 double bond in target uridines.</text>
</comment>
<dbReference type="Pfam" id="PF01207">
    <property type="entry name" value="Dus"/>
    <property type="match status" value="1"/>
</dbReference>
<dbReference type="SUPFAM" id="SSF51395">
    <property type="entry name" value="FMN-linked oxidoreductases"/>
    <property type="match status" value="1"/>
</dbReference>
<dbReference type="EMBL" id="UOGA01000065">
    <property type="protein sequence ID" value="VAX16384.1"/>
    <property type="molecule type" value="Genomic_DNA"/>
</dbReference>
<evidence type="ECO:0000256" key="4">
    <source>
        <dbReference type="ARBA" id="ARBA00022630"/>
    </source>
</evidence>
<keyword evidence="5" id="KW-0288">FMN</keyword>
<dbReference type="PANTHER" id="PTHR45846:SF1">
    <property type="entry name" value="TRNA-DIHYDROURIDINE(47) SYNTHASE [NAD(P)(+)]-LIKE"/>
    <property type="match status" value="1"/>
</dbReference>
<comment type="catalytic activity">
    <reaction evidence="10">
        <text>a 5,6-dihydrouridine in tRNA + NADP(+) = a uridine in tRNA + NADPH + H(+)</text>
        <dbReference type="Rhea" id="RHEA:23624"/>
        <dbReference type="Rhea" id="RHEA-COMP:13339"/>
        <dbReference type="Rhea" id="RHEA-COMP:13887"/>
        <dbReference type="ChEBI" id="CHEBI:15378"/>
        <dbReference type="ChEBI" id="CHEBI:57783"/>
        <dbReference type="ChEBI" id="CHEBI:58349"/>
        <dbReference type="ChEBI" id="CHEBI:65315"/>
        <dbReference type="ChEBI" id="CHEBI:74443"/>
    </reaction>
</comment>
<keyword evidence="7" id="KW-0521">NADP</keyword>
<dbReference type="NCBIfam" id="TIGR00737">
    <property type="entry name" value="nifR3_yhdG"/>
    <property type="match status" value="1"/>
</dbReference>
<dbReference type="GO" id="GO:0050660">
    <property type="term" value="F:flavin adenine dinucleotide binding"/>
    <property type="evidence" value="ECO:0007669"/>
    <property type="project" value="InterPro"/>
</dbReference>
<feature type="domain" description="DUS-like FMN-binding" evidence="12">
    <location>
        <begin position="37"/>
        <end position="327"/>
    </location>
</feature>
<accession>A0A3B1BX42</accession>
<keyword evidence="9" id="KW-0560">Oxidoreductase</keyword>
<dbReference type="GO" id="GO:0000049">
    <property type="term" value="F:tRNA binding"/>
    <property type="evidence" value="ECO:0007669"/>
    <property type="project" value="UniProtKB-KW"/>
</dbReference>
<dbReference type="InterPro" id="IPR004652">
    <property type="entry name" value="DusB-like"/>
</dbReference>
<keyword evidence="8" id="KW-0694">RNA-binding</keyword>
<dbReference type="PROSITE" id="PS01136">
    <property type="entry name" value="UPF0034"/>
    <property type="match status" value="1"/>
</dbReference>
<keyword evidence="3" id="KW-0820">tRNA-binding</keyword>
<dbReference type="PIRSF" id="PIRSF006621">
    <property type="entry name" value="Dus"/>
    <property type="match status" value="1"/>
</dbReference>
<dbReference type="InterPro" id="IPR013785">
    <property type="entry name" value="Aldolase_TIM"/>
</dbReference>
<dbReference type="InterPro" id="IPR024036">
    <property type="entry name" value="tRNA-dHydroUridine_Synthase_C"/>
</dbReference>